<proteinExistence type="predicted"/>
<evidence type="ECO:0000313" key="2">
    <source>
        <dbReference type="Proteomes" id="UP000290289"/>
    </source>
</evidence>
<protein>
    <submittedName>
        <fullName evidence="1">Uncharacterized protein</fullName>
    </submittedName>
</protein>
<evidence type="ECO:0000313" key="1">
    <source>
        <dbReference type="EMBL" id="RXH67707.1"/>
    </source>
</evidence>
<dbReference type="AlphaFoldDB" id="A0A498HEG3"/>
<accession>A0A498HEG3</accession>
<dbReference type="Proteomes" id="UP000290289">
    <property type="component" value="Chromosome 17"/>
</dbReference>
<sequence length="76" mass="8782">MTLDASNFIEHLVYPDDYHHHPPKKLVNHVVLRLSSMKNSSSFNNVVEYVKRKLDLAILRGMTRVLIWDGEARAPP</sequence>
<reference evidence="1 2" key="1">
    <citation type="submission" date="2018-10" db="EMBL/GenBank/DDBJ databases">
        <title>A high-quality apple genome assembly.</title>
        <authorList>
            <person name="Hu J."/>
        </authorList>
    </citation>
    <scope>NUCLEOTIDE SEQUENCE [LARGE SCALE GENOMIC DNA]</scope>
    <source>
        <strain evidence="2">cv. HFTH1</strain>
        <tissue evidence="1">Young leaf</tissue>
    </source>
</reference>
<name>A0A498HEG3_MALDO</name>
<dbReference type="EMBL" id="RDQH01000343">
    <property type="protein sequence ID" value="RXH67707.1"/>
    <property type="molecule type" value="Genomic_DNA"/>
</dbReference>
<comment type="caution">
    <text evidence="1">The sequence shown here is derived from an EMBL/GenBank/DDBJ whole genome shotgun (WGS) entry which is preliminary data.</text>
</comment>
<keyword evidence="2" id="KW-1185">Reference proteome</keyword>
<gene>
    <name evidence="1" type="ORF">DVH24_027854</name>
</gene>
<organism evidence="1 2">
    <name type="scientific">Malus domestica</name>
    <name type="common">Apple</name>
    <name type="synonym">Pyrus malus</name>
    <dbReference type="NCBI Taxonomy" id="3750"/>
    <lineage>
        <taxon>Eukaryota</taxon>
        <taxon>Viridiplantae</taxon>
        <taxon>Streptophyta</taxon>
        <taxon>Embryophyta</taxon>
        <taxon>Tracheophyta</taxon>
        <taxon>Spermatophyta</taxon>
        <taxon>Magnoliopsida</taxon>
        <taxon>eudicotyledons</taxon>
        <taxon>Gunneridae</taxon>
        <taxon>Pentapetalae</taxon>
        <taxon>rosids</taxon>
        <taxon>fabids</taxon>
        <taxon>Rosales</taxon>
        <taxon>Rosaceae</taxon>
        <taxon>Amygdaloideae</taxon>
        <taxon>Maleae</taxon>
        <taxon>Malus</taxon>
    </lineage>
</organism>